<reference evidence="11 12" key="1">
    <citation type="submission" date="2015-04" db="EMBL/GenBank/DDBJ databases">
        <authorList>
            <person name="Syromyatnikov M.Y."/>
            <person name="Popov V.N."/>
        </authorList>
    </citation>
    <scope>NUCLEOTIDE SEQUENCE [LARGE SCALE GENOMIC DNA]</scope>
</reference>
<evidence type="ECO:0000256" key="2">
    <source>
        <dbReference type="ARBA" id="ARBA00022588"/>
    </source>
</evidence>
<accession>A0A1J1J0I3</accession>
<feature type="domain" description="N-acetylmuramoyl-L-alanine amidase" evidence="9">
    <location>
        <begin position="32"/>
        <end position="172"/>
    </location>
</feature>
<dbReference type="GO" id="GO:0008270">
    <property type="term" value="F:zinc ion binding"/>
    <property type="evidence" value="ECO:0007669"/>
    <property type="project" value="InterPro"/>
</dbReference>
<evidence type="ECO:0000256" key="6">
    <source>
        <dbReference type="PIRNR" id="PIRNR037945"/>
    </source>
</evidence>
<dbReference type="InterPro" id="IPR002502">
    <property type="entry name" value="Amidase_domain"/>
</dbReference>
<proteinExistence type="inferred from homology"/>
<dbReference type="OrthoDB" id="10001926at2759"/>
<evidence type="ECO:0000256" key="4">
    <source>
        <dbReference type="ARBA" id="ARBA00022859"/>
    </source>
</evidence>
<feature type="signal peptide" evidence="8">
    <location>
        <begin position="1"/>
        <end position="18"/>
    </location>
</feature>
<dbReference type="InterPro" id="IPR017331">
    <property type="entry name" value="Peptidoglycan_recognition"/>
</dbReference>
<dbReference type="GO" id="GO:0045087">
    <property type="term" value="P:innate immune response"/>
    <property type="evidence" value="ECO:0007669"/>
    <property type="project" value="UniProtKB-KW"/>
</dbReference>
<feature type="domain" description="Peptidoglycan recognition protein family" evidence="10">
    <location>
        <begin position="24"/>
        <end position="166"/>
    </location>
</feature>
<name>A0A1J1J0I3_9DIPT</name>
<feature type="disulfide bond" evidence="7">
    <location>
        <begin position="60"/>
        <end position="66"/>
    </location>
</feature>
<feature type="disulfide bond" evidence="7">
    <location>
        <begin position="23"/>
        <end position="146"/>
    </location>
</feature>
<dbReference type="SUPFAM" id="SSF55846">
    <property type="entry name" value="N-acetylmuramoyl-L-alanine amidase-like"/>
    <property type="match status" value="1"/>
</dbReference>
<dbReference type="InterPro" id="IPR006619">
    <property type="entry name" value="PGRP_domain_met/bac"/>
</dbReference>
<evidence type="ECO:0000256" key="1">
    <source>
        <dbReference type="ARBA" id="ARBA00007553"/>
    </source>
</evidence>
<evidence type="ECO:0000256" key="8">
    <source>
        <dbReference type="SAM" id="SignalP"/>
    </source>
</evidence>
<evidence type="ECO:0000256" key="5">
    <source>
        <dbReference type="ARBA" id="ARBA00023157"/>
    </source>
</evidence>
<organism evidence="11 12">
    <name type="scientific">Clunio marinus</name>
    <dbReference type="NCBI Taxonomy" id="568069"/>
    <lineage>
        <taxon>Eukaryota</taxon>
        <taxon>Metazoa</taxon>
        <taxon>Ecdysozoa</taxon>
        <taxon>Arthropoda</taxon>
        <taxon>Hexapoda</taxon>
        <taxon>Insecta</taxon>
        <taxon>Pterygota</taxon>
        <taxon>Neoptera</taxon>
        <taxon>Endopterygota</taxon>
        <taxon>Diptera</taxon>
        <taxon>Nematocera</taxon>
        <taxon>Chironomoidea</taxon>
        <taxon>Chironomidae</taxon>
        <taxon>Clunio</taxon>
    </lineage>
</organism>
<dbReference type="CDD" id="cd06583">
    <property type="entry name" value="PGRP"/>
    <property type="match status" value="1"/>
</dbReference>
<dbReference type="AlphaFoldDB" id="A0A1J1J0I3"/>
<evidence type="ECO:0000313" key="12">
    <source>
        <dbReference type="Proteomes" id="UP000183832"/>
    </source>
</evidence>
<dbReference type="FunFam" id="3.40.80.10:FF:000001">
    <property type="entry name" value="Peptidoglycan recognition protein 1"/>
    <property type="match status" value="1"/>
</dbReference>
<keyword evidence="5 7" id="KW-1015">Disulfide bond</keyword>
<protein>
    <recommendedName>
        <fullName evidence="6">Peptidoglycan-recognition protein</fullName>
    </recommendedName>
</protein>
<dbReference type="InterPro" id="IPR036505">
    <property type="entry name" value="Amidase/PGRP_sf"/>
</dbReference>
<gene>
    <name evidence="11" type="ORF">CLUMA_CG018019</name>
</gene>
<keyword evidence="3 8" id="KW-0732">Signal</keyword>
<dbReference type="GO" id="GO:0008745">
    <property type="term" value="F:N-acetylmuramoyl-L-alanine amidase activity"/>
    <property type="evidence" value="ECO:0007669"/>
    <property type="project" value="InterPro"/>
</dbReference>
<dbReference type="PANTHER" id="PTHR11022:SF75">
    <property type="entry name" value="PEPTIDOGLYCAN-RECOGNITION PROTEIN SB1-RELATED"/>
    <property type="match status" value="1"/>
</dbReference>
<dbReference type="Pfam" id="PF01510">
    <property type="entry name" value="Amidase_2"/>
    <property type="match status" value="1"/>
</dbReference>
<keyword evidence="4 6" id="KW-0391">Immunity</keyword>
<keyword evidence="2 6" id="KW-0399">Innate immunity</keyword>
<evidence type="ECO:0000259" key="9">
    <source>
        <dbReference type="SMART" id="SM00644"/>
    </source>
</evidence>
<dbReference type="EMBL" id="CVRI01000064">
    <property type="protein sequence ID" value="CRL04926.1"/>
    <property type="molecule type" value="Genomic_DNA"/>
</dbReference>
<feature type="chain" id="PRO_5012768931" description="Peptidoglycan-recognition protein" evidence="8">
    <location>
        <begin position="19"/>
        <end position="186"/>
    </location>
</feature>
<evidence type="ECO:0000256" key="7">
    <source>
        <dbReference type="PIRSR" id="PIRSR037945-1"/>
    </source>
</evidence>
<dbReference type="SMART" id="SM00644">
    <property type="entry name" value="Ami_2"/>
    <property type="match status" value="1"/>
</dbReference>
<comment type="similarity">
    <text evidence="1 6">Belongs to the N-acetylmuramoyl-L-alanine amidase 2 family.</text>
</comment>
<sequence length="186" mass="20375">MKAFLALLVAVLAIGVNGQTGPCANIRTRGAWGSRSTNPAWLATQPPNAFVVHHTDGARCSTVALCDQQMRNIQNFHMNTNGWADIGYNFCIGDTNQVYEGRGWNRAGAHSPGFNSRSIGFCFMGAFHTVLPSQAVLNTAQAFVICARDWGRLTTTYRLLGHRQDVATTCPGNALFSNIQTWPRWS</sequence>
<dbReference type="SMART" id="SM00701">
    <property type="entry name" value="PGRP"/>
    <property type="match status" value="1"/>
</dbReference>
<keyword evidence="12" id="KW-1185">Reference proteome</keyword>
<dbReference type="Gene3D" id="3.40.80.10">
    <property type="entry name" value="Peptidoglycan recognition protein-like"/>
    <property type="match status" value="1"/>
</dbReference>
<dbReference type="GO" id="GO:0042834">
    <property type="term" value="F:peptidoglycan binding"/>
    <property type="evidence" value="ECO:0007669"/>
    <property type="project" value="InterPro"/>
</dbReference>
<evidence type="ECO:0000256" key="3">
    <source>
        <dbReference type="ARBA" id="ARBA00022729"/>
    </source>
</evidence>
<dbReference type="STRING" id="568069.A0A1J1J0I3"/>
<dbReference type="PIRSF" id="PIRSF037945">
    <property type="entry name" value="PGRPs"/>
    <property type="match status" value="1"/>
</dbReference>
<dbReference type="GO" id="GO:0009253">
    <property type="term" value="P:peptidoglycan catabolic process"/>
    <property type="evidence" value="ECO:0007669"/>
    <property type="project" value="InterPro"/>
</dbReference>
<dbReference type="InterPro" id="IPR015510">
    <property type="entry name" value="PGRP"/>
</dbReference>
<evidence type="ECO:0000313" key="11">
    <source>
        <dbReference type="EMBL" id="CRL04926.1"/>
    </source>
</evidence>
<dbReference type="Proteomes" id="UP000183832">
    <property type="component" value="Unassembled WGS sequence"/>
</dbReference>
<evidence type="ECO:0000259" key="10">
    <source>
        <dbReference type="SMART" id="SM00701"/>
    </source>
</evidence>
<dbReference type="PANTHER" id="PTHR11022">
    <property type="entry name" value="PEPTIDOGLYCAN RECOGNITION PROTEIN"/>
    <property type="match status" value="1"/>
</dbReference>